<protein>
    <submittedName>
        <fullName evidence="1">Uncharacterized protein</fullName>
    </submittedName>
</protein>
<comment type="caution">
    <text evidence="1">The sequence shown here is derived from an EMBL/GenBank/DDBJ whole genome shotgun (WGS) entry which is preliminary data.</text>
</comment>
<proteinExistence type="predicted"/>
<evidence type="ECO:0000313" key="1">
    <source>
        <dbReference type="EMBL" id="KAK3079640.1"/>
    </source>
</evidence>
<name>A0ACC3DSL3_9PEZI</name>
<gene>
    <name evidence="1" type="ORF">LTS18_004346</name>
</gene>
<sequence length="146" mass="15997">DRRWHITAALGLGFVCAVICAAVQQPTVRYVFVCFLAAGIWSALPLILSWTSAIISLPAEKRAIVLALVNAFGNFSSVYGSRIWPSYDKPAYHIGFGTTAGFLGAGMVLAAVMPLLHKIVPTRGTKAERELEEKKRMREEQVDMDS</sequence>
<evidence type="ECO:0000313" key="2">
    <source>
        <dbReference type="Proteomes" id="UP001186974"/>
    </source>
</evidence>
<feature type="non-terminal residue" evidence="1">
    <location>
        <position position="1"/>
    </location>
</feature>
<dbReference type="EMBL" id="JAWDJW010001009">
    <property type="protein sequence ID" value="KAK3079640.1"/>
    <property type="molecule type" value="Genomic_DNA"/>
</dbReference>
<organism evidence="1 2">
    <name type="scientific">Coniosporium uncinatum</name>
    <dbReference type="NCBI Taxonomy" id="93489"/>
    <lineage>
        <taxon>Eukaryota</taxon>
        <taxon>Fungi</taxon>
        <taxon>Dikarya</taxon>
        <taxon>Ascomycota</taxon>
        <taxon>Pezizomycotina</taxon>
        <taxon>Dothideomycetes</taxon>
        <taxon>Dothideomycetes incertae sedis</taxon>
        <taxon>Coniosporium</taxon>
    </lineage>
</organism>
<reference evidence="1" key="1">
    <citation type="submission" date="2024-09" db="EMBL/GenBank/DDBJ databases">
        <title>Black Yeasts Isolated from many extreme environments.</title>
        <authorList>
            <person name="Coleine C."/>
            <person name="Stajich J.E."/>
            <person name="Selbmann L."/>
        </authorList>
    </citation>
    <scope>NUCLEOTIDE SEQUENCE</scope>
    <source>
        <strain evidence="1">CCFEE 5737</strain>
    </source>
</reference>
<dbReference type="Proteomes" id="UP001186974">
    <property type="component" value="Unassembled WGS sequence"/>
</dbReference>
<keyword evidence="2" id="KW-1185">Reference proteome</keyword>
<accession>A0ACC3DSL3</accession>